<accession>A0ABV1HKZ3</accession>
<keyword evidence="3" id="KW-1185">Reference proteome</keyword>
<proteinExistence type="predicted"/>
<evidence type="ECO:0000256" key="1">
    <source>
        <dbReference type="SAM" id="Phobius"/>
    </source>
</evidence>
<keyword evidence="1" id="KW-1133">Transmembrane helix</keyword>
<keyword evidence="1" id="KW-0472">Membrane</keyword>
<evidence type="ECO:0000313" key="3">
    <source>
        <dbReference type="Proteomes" id="UP001437460"/>
    </source>
</evidence>
<comment type="caution">
    <text evidence="2">The sequence shown here is derived from an EMBL/GenBank/DDBJ whole genome shotgun (WGS) entry which is preliminary data.</text>
</comment>
<organism evidence="2 3">
    <name type="scientific">Ventrimonas faecis</name>
    <dbReference type="NCBI Taxonomy" id="3133170"/>
    <lineage>
        <taxon>Bacteria</taxon>
        <taxon>Bacillati</taxon>
        <taxon>Bacillota</taxon>
        <taxon>Clostridia</taxon>
        <taxon>Lachnospirales</taxon>
        <taxon>Lachnospiraceae</taxon>
        <taxon>Ventrimonas</taxon>
    </lineage>
</organism>
<dbReference type="RefSeq" id="WP_349229020.1">
    <property type="nucleotide sequence ID" value="NZ_JBBMFJ010000010.1"/>
</dbReference>
<evidence type="ECO:0008006" key="4">
    <source>
        <dbReference type="Google" id="ProtNLM"/>
    </source>
</evidence>
<sequence length="137" mass="15479">MKQKFFRIRQKLGAKKAETLAELLVSVLVISLGLTMFATALMSARRMIQRGNTVFQDYYAGRNLLEDQAGEAEDGTAELVLEHETSSWNLAAPEGSRDAGHTKKGRYQVQLYSEVIRGSEAEDAANTEKNYRYRRMN</sequence>
<feature type="transmembrane region" description="Helical" evidence="1">
    <location>
        <begin position="20"/>
        <end position="42"/>
    </location>
</feature>
<dbReference type="EMBL" id="JBBMFJ010000010">
    <property type="protein sequence ID" value="MEQ2562784.1"/>
    <property type="molecule type" value="Genomic_DNA"/>
</dbReference>
<reference evidence="2 3" key="1">
    <citation type="submission" date="2024-03" db="EMBL/GenBank/DDBJ databases">
        <title>Human intestinal bacterial collection.</title>
        <authorList>
            <person name="Pauvert C."/>
            <person name="Hitch T.C.A."/>
            <person name="Clavel T."/>
        </authorList>
    </citation>
    <scope>NUCLEOTIDE SEQUENCE [LARGE SCALE GENOMIC DNA]</scope>
    <source>
        <strain evidence="2 3">CLA-AP-H27</strain>
    </source>
</reference>
<protein>
    <recommendedName>
        <fullName evidence="4">Type II secretion system protein</fullName>
    </recommendedName>
</protein>
<evidence type="ECO:0000313" key="2">
    <source>
        <dbReference type="EMBL" id="MEQ2562784.1"/>
    </source>
</evidence>
<gene>
    <name evidence="2" type="ORF">WMO41_06365</name>
</gene>
<keyword evidence="1" id="KW-0812">Transmembrane</keyword>
<dbReference type="Proteomes" id="UP001437460">
    <property type="component" value="Unassembled WGS sequence"/>
</dbReference>
<name>A0ABV1HKZ3_9FIRM</name>